<evidence type="ECO:0000313" key="3">
    <source>
        <dbReference type="Proteomes" id="UP001215712"/>
    </source>
</evidence>
<proteinExistence type="predicted"/>
<evidence type="ECO:0000313" key="2">
    <source>
        <dbReference type="EMBL" id="KAJ5740335.1"/>
    </source>
</evidence>
<dbReference type="AlphaFoldDB" id="A0AAD6N176"/>
<reference evidence="2" key="2">
    <citation type="submission" date="2023-01" db="EMBL/GenBank/DDBJ databases">
        <authorList>
            <person name="Petersen C."/>
        </authorList>
    </citation>
    <scope>NUCLEOTIDE SEQUENCE</scope>
    <source>
        <strain evidence="2">IBT 17514</strain>
    </source>
</reference>
<reference evidence="2" key="1">
    <citation type="journal article" date="2023" name="IMA Fungus">
        <title>Comparative genomic study of the Penicillium genus elucidates a diverse pangenome and 15 lateral gene transfer events.</title>
        <authorList>
            <person name="Petersen C."/>
            <person name="Sorensen T."/>
            <person name="Nielsen M.R."/>
            <person name="Sondergaard T.E."/>
            <person name="Sorensen J.L."/>
            <person name="Fitzpatrick D.A."/>
            <person name="Frisvad J.C."/>
            <person name="Nielsen K.L."/>
        </authorList>
    </citation>
    <scope>NUCLEOTIDE SEQUENCE</scope>
    <source>
        <strain evidence="2">IBT 17514</strain>
    </source>
</reference>
<name>A0AAD6N176_9EURO</name>
<feature type="compositionally biased region" description="Basic residues" evidence="1">
    <location>
        <begin position="116"/>
        <end position="142"/>
    </location>
</feature>
<feature type="region of interest" description="Disordered" evidence="1">
    <location>
        <begin position="104"/>
        <end position="269"/>
    </location>
</feature>
<feature type="region of interest" description="Disordered" evidence="1">
    <location>
        <begin position="1"/>
        <end position="28"/>
    </location>
</feature>
<dbReference type="EMBL" id="JAQJAN010000001">
    <property type="protein sequence ID" value="KAJ5740335.1"/>
    <property type="molecule type" value="Genomic_DNA"/>
</dbReference>
<organism evidence="2 3">
    <name type="scientific">Penicillium malachiteum</name>
    <dbReference type="NCBI Taxonomy" id="1324776"/>
    <lineage>
        <taxon>Eukaryota</taxon>
        <taxon>Fungi</taxon>
        <taxon>Dikarya</taxon>
        <taxon>Ascomycota</taxon>
        <taxon>Pezizomycotina</taxon>
        <taxon>Eurotiomycetes</taxon>
        <taxon>Eurotiomycetidae</taxon>
        <taxon>Eurotiales</taxon>
        <taxon>Aspergillaceae</taxon>
        <taxon>Penicillium</taxon>
    </lineage>
</organism>
<feature type="compositionally biased region" description="Basic and acidic residues" evidence="1">
    <location>
        <begin position="233"/>
        <end position="245"/>
    </location>
</feature>
<keyword evidence="3" id="KW-1185">Reference proteome</keyword>
<protein>
    <submittedName>
        <fullName evidence="2">Uncharacterized protein</fullName>
    </submittedName>
</protein>
<accession>A0AAD6N176</accession>
<feature type="compositionally biased region" description="Acidic residues" evidence="1">
    <location>
        <begin position="147"/>
        <end position="162"/>
    </location>
</feature>
<feature type="compositionally biased region" description="Acidic residues" evidence="1">
    <location>
        <begin position="246"/>
        <end position="269"/>
    </location>
</feature>
<comment type="caution">
    <text evidence="2">The sequence shown here is derived from an EMBL/GenBank/DDBJ whole genome shotgun (WGS) entry which is preliminary data.</text>
</comment>
<gene>
    <name evidence="2" type="ORF">N7493_000207</name>
</gene>
<feature type="compositionally biased region" description="Basic and acidic residues" evidence="1">
    <location>
        <begin position="205"/>
        <end position="215"/>
    </location>
</feature>
<evidence type="ECO:0000256" key="1">
    <source>
        <dbReference type="SAM" id="MobiDB-lite"/>
    </source>
</evidence>
<sequence>MAPTKDKATPSKADKVDKTDKTDKTNKADKVVKTQASMRSGRNRKFGNVMSEENFRFMWICLEGVHVDYRTVAGKLGISYSAANQRYYNLRDYFKHLAELEGRPQPATVQPSGRAKGAKKPAKKTAKKGTKATTKGKGKGKAAAKSDDDDNSIDLTQDDDNVDLTRDDGEDLSNLSEADEHMSGTSSPKGELYALIKQEIDEAETMFRKAEHEQTEAGPSAPANDAEQTEEAGQAKEVKTEQRNEDDLDDYEDAKDVQDAQDEEDVDVA</sequence>
<dbReference type="Proteomes" id="UP001215712">
    <property type="component" value="Unassembled WGS sequence"/>
</dbReference>